<dbReference type="PANTHER" id="PTHR43060:SF15">
    <property type="entry name" value="3-HYDROXYISOBUTYRATE DEHYDROGENASE-LIKE 1, MITOCHONDRIAL-RELATED"/>
    <property type="match status" value="1"/>
</dbReference>
<dbReference type="Pfam" id="PF14833">
    <property type="entry name" value="NAD_binding_11"/>
    <property type="match status" value="1"/>
</dbReference>
<dbReference type="KEGG" id="sdyn:Mal52_00050"/>
<dbReference type="RefSeq" id="WP_145373580.1">
    <property type="nucleotide sequence ID" value="NZ_CAXBED010000015.1"/>
</dbReference>
<proteinExistence type="predicted"/>
<name>A0A517ZGI4_9PLAN</name>
<keyword evidence="2" id="KW-0520">NAD</keyword>
<feature type="active site" evidence="3">
    <location>
        <position position="170"/>
    </location>
</feature>
<dbReference type="EC" id="1.1.1.60" evidence="6"/>
<feature type="domain" description="3-hydroxyisobutyrate dehydrogenase-like NAD-binding" evidence="5">
    <location>
        <begin position="164"/>
        <end position="284"/>
    </location>
</feature>
<dbReference type="Gene3D" id="3.40.50.720">
    <property type="entry name" value="NAD(P)-binding Rossmann-like Domain"/>
    <property type="match status" value="1"/>
</dbReference>
<evidence type="ECO:0000313" key="7">
    <source>
        <dbReference type="Proteomes" id="UP000319383"/>
    </source>
</evidence>
<dbReference type="EMBL" id="CP036276">
    <property type="protein sequence ID" value="QDU41552.1"/>
    <property type="molecule type" value="Genomic_DNA"/>
</dbReference>
<dbReference type="GO" id="GO:0008679">
    <property type="term" value="F:2-hydroxy-3-oxopropionate reductase activity"/>
    <property type="evidence" value="ECO:0007669"/>
    <property type="project" value="UniProtKB-EC"/>
</dbReference>
<dbReference type="InterPro" id="IPR029154">
    <property type="entry name" value="HIBADH-like_NADP-bd"/>
</dbReference>
<dbReference type="Proteomes" id="UP000319383">
    <property type="component" value="Chromosome"/>
</dbReference>
<sequence length="292" mass="31314">MSVKRLGIVGLGLLGTALAERFAAAGYSLLGYDLDPAARDRLKAMGGQPVRSSRDVAMGCSRIVLCLPNSDVVKHVIKEMLPVAWSSTILIDTTTGLPEKMVGLSKMVSSQNIGYLDATIGGSSAQVREGDVIVIAGGERKAFDECGEIFDCFAREKFYVGPCGTGAEVKLAVNMVLGLNRAALAEGLKFAESLGLDPEEVLKILRVSPAYSTVMDTKGDKMLEGDFTPQAKLSQHLKDVRLMLHIGVKNGAKLPLTQMHKRILKKAEVDGYGDEDNSAIIKVYDPSPNDKS</sequence>
<evidence type="ECO:0000313" key="6">
    <source>
        <dbReference type="EMBL" id="QDU41552.1"/>
    </source>
</evidence>
<evidence type="ECO:0000259" key="4">
    <source>
        <dbReference type="Pfam" id="PF03446"/>
    </source>
</evidence>
<keyword evidence="1 6" id="KW-0560">Oxidoreductase</keyword>
<dbReference type="Gene3D" id="1.10.1040.10">
    <property type="entry name" value="N-(1-d-carboxylethyl)-l-norvaline Dehydrogenase, domain 2"/>
    <property type="match status" value="1"/>
</dbReference>
<dbReference type="Pfam" id="PF03446">
    <property type="entry name" value="NAD_binding_2"/>
    <property type="match status" value="1"/>
</dbReference>
<organism evidence="6 7">
    <name type="scientific">Symmachiella dynata</name>
    <dbReference type="NCBI Taxonomy" id="2527995"/>
    <lineage>
        <taxon>Bacteria</taxon>
        <taxon>Pseudomonadati</taxon>
        <taxon>Planctomycetota</taxon>
        <taxon>Planctomycetia</taxon>
        <taxon>Planctomycetales</taxon>
        <taxon>Planctomycetaceae</taxon>
        <taxon>Symmachiella</taxon>
    </lineage>
</organism>
<dbReference type="InterPro" id="IPR013328">
    <property type="entry name" value="6PGD_dom2"/>
</dbReference>
<feature type="domain" description="6-phosphogluconate dehydrogenase NADP-binding" evidence="4">
    <location>
        <begin position="6"/>
        <end position="161"/>
    </location>
</feature>
<dbReference type="InterPro" id="IPR015815">
    <property type="entry name" value="HIBADH-related"/>
</dbReference>
<reference evidence="6 7" key="1">
    <citation type="submission" date="2019-02" db="EMBL/GenBank/DDBJ databases">
        <title>Deep-cultivation of Planctomycetes and their phenomic and genomic characterization uncovers novel biology.</title>
        <authorList>
            <person name="Wiegand S."/>
            <person name="Jogler M."/>
            <person name="Boedeker C."/>
            <person name="Pinto D."/>
            <person name="Vollmers J."/>
            <person name="Rivas-Marin E."/>
            <person name="Kohn T."/>
            <person name="Peeters S.H."/>
            <person name="Heuer A."/>
            <person name="Rast P."/>
            <person name="Oberbeckmann S."/>
            <person name="Bunk B."/>
            <person name="Jeske O."/>
            <person name="Meyerdierks A."/>
            <person name="Storesund J.E."/>
            <person name="Kallscheuer N."/>
            <person name="Luecker S."/>
            <person name="Lage O.M."/>
            <person name="Pohl T."/>
            <person name="Merkel B.J."/>
            <person name="Hornburger P."/>
            <person name="Mueller R.-W."/>
            <person name="Bruemmer F."/>
            <person name="Labrenz M."/>
            <person name="Spormann A.M."/>
            <person name="Op den Camp H."/>
            <person name="Overmann J."/>
            <person name="Amann R."/>
            <person name="Jetten M.S.M."/>
            <person name="Mascher T."/>
            <person name="Medema M.H."/>
            <person name="Devos D.P."/>
            <person name="Kaster A.-K."/>
            <person name="Ovreas L."/>
            <person name="Rohde M."/>
            <person name="Galperin M.Y."/>
            <person name="Jogler C."/>
        </authorList>
    </citation>
    <scope>NUCLEOTIDE SEQUENCE [LARGE SCALE GENOMIC DNA]</scope>
    <source>
        <strain evidence="6 7">Mal52</strain>
    </source>
</reference>
<dbReference type="PIRSF" id="PIRSF000103">
    <property type="entry name" value="HIBADH"/>
    <property type="match status" value="1"/>
</dbReference>
<dbReference type="InterPro" id="IPR008927">
    <property type="entry name" value="6-PGluconate_DH-like_C_sf"/>
</dbReference>
<evidence type="ECO:0000256" key="2">
    <source>
        <dbReference type="ARBA" id="ARBA00023027"/>
    </source>
</evidence>
<dbReference type="GO" id="GO:0051287">
    <property type="term" value="F:NAD binding"/>
    <property type="evidence" value="ECO:0007669"/>
    <property type="project" value="InterPro"/>
</dbReference>
<gene>
    <name evidence="6" type="primary">garR_1</name>
    <name evidence="6" type="ORF">Mal52_00050</name>
</gene>
<keyword evidence="7" id="KW-1185">Reference proteome</keyword>
<protein>
    <submittedName>
        <fullName evidence="6">2-hydroxy-3-oxopropionate reductase</fullName>
        <ecNumber evidence="6">1.1.1.60</ecNumber>
    </submittedName>
</protein>
<dbReference type="AlphaFoldDB" id="A0A517ZGI4"/>
<dbReference type="GO" id="GO:0050661">
    <property type="term" value="F:NADP binding"/>
    <property type="evidence" value="ECO:0007669"/>
    <property type="project" value="InterPro"/>
</dbReference>
<dbReference type="InterPro" id="IPR036291">
    <property type="entry name" value="NAD(P)-bd_dom_sf"/>
</dbReference>
<accession>A0A517ZGI4</accession>
<dbReference type="SUPFAM" id="SSF51735">
    <property type="entry name" value="NAD(P)-binding Rossmann-fold domains"/>
    <property type="match status" value="1"/>
</dbReference>
<evidence type="ECO:0000256" key="3">
    <source>
        <dbReference type="PIRSR" id="PIRSR000103-1"/>
    </source>
</evidence>
<dbReference type="OrthoDB" id="9812907at2"/>
<dbReference type="SUPFAM" id="SSF48179">
    <property type="entry name" value="6-phosphogluconate dehydrogenase C-terminal domain-like"/>
    <property type="match status" value="1"/>
</dbReference>
<evidence type="ECO:0000256" key="1">
    <source>
        <dbReference type="ARBA" id="ARBA00023002"/>
    </source>
</evidence>
<dbReference type="PANTHER" id="PTHR43060">
    <property type="entry name" value="3-HYDROXYISOBUTYRATE DEHYDROGENASE-LIKE 1, MITOCHONDRIAL-RELATED"/>
    <property type="match status" value="1"/>
</dbReference>
<dbReference type="InterPro" id="IPR006115">
    <property type="entry name" value="6PGDH_NADP-bd"/>
</dbReference>
<evidence type="ECO:0000259" key="5">
    <source>
        <dbReference type="Pfam" id="PF14833"/>
    </source>
</evidence>